<name>W5TI06_9NOCA</name>
<dbReference type="PANTHER" id="PTHR30055:SF181">
    <property type="entry name" value="BLR6905 PROTEIN"/>
    <property type="match status" value="1"/>
</dbReference>
<dbReference type="SUPFAM" id="SSF48498">
    <property type="entry name" value="Tetracyclin repressor-like, C-terminal domain"/>
    <property type="match status" value="1"/>
</dbReference>
<dbReference type="PATRIC" id="fig|1415166.3.peg.3953"/>
<dbReference type="KEGG" id="nno:NONO_c38540"/>
<dbReference type="STRING" id="1415166.NONO_c38540"/>
<sequence>MTPPARGTRPANRRELVLAAAAELFHGRGYSNVSMKDIADAVAMGPSALYRHFRNKNDLLEAVVSDGLTTLEKMLAVATEDPSIDPVATLATTQLEHRAIGVLWRREARHLTDTAQRNLRHQIRRITALLGTAVQHDRPELDPVRADFLAWSMVGVATSVSFHTADVPAELLTRLVRAVAAAPIPALSPGELSSDGENSWAPSRREAILAAAIRLFATRGYADVSLEDIGTAVGIAGASVYNHFDSKADILILAMERGNEILRADMHRALARASGADDAVRRLITAYSDFARENGDLIRLLNSETDQLPPDDRHRIRKIQHDYIAEWMQLVRQIDPGRDDTEARIRVQAALNTINDIATTPHLCDVDGVGPAIDAVCGRLL</sequence>
<keyword evidence="1 2" id="KW-0238">DNA-binding</keyword>
<accession>W5TI06</accession>
<dbReference type="PRINTS" id="PR00455">
    <property type="entry name" value="HTHTETR"/>
</dbReference>
<evidence type="ECO:0000313" key="5">
    <source>
        <dbReference type="Proteomes" id="UP000019150"/>
    </source>
</evidence>
<dbReference type="PANTHER" id="PTHR30055">
    <property type="entry name" value="HTH-TYPE TRANSCRIPTIONAL REGULATOR RUTR"/>
    <property type="match status" value="1"/>
</dbReference>
<dbReference type="OrthoDB" id="4456617at2"/>
<dbReference type="GO" id="GO:0003700">
    <property type="term" value="F:DNA-binding transcription factor activity"/>
    <property type="evidence" value="ECO:0007669"/>
    <property type="project" value="TreeGrafter"/>
</dbReference>
<proteinExistence type="predicted"/>
<dbReference type="SUPFAM" id="SSF46689">
    <property type="entry name" value="Homeodomain-like"/>
    <property type="match status" value="2"/>
</dbReference>
<keyword evidence="5" id="KW-1185">Reference proteome</keyword>
<protein>
    <submittedName>
        <fullName evidence="4">Putative transcriptional regulator, TetR family</fullName>
    </submittedName>
</protein>
<dbReference type="AlphaFoldDB" id="W5TI06"/>
<dbReference type="InterPro" id="IPR009057">
    <property type="entry name" value="Homeodomain-like_sf"/>
</dbReference>
<feature type="DNA-binding region" description="H-T-H motif" evidence="2">
    <location>
        <begin position="34"/>
        <end position="53"/>
    </location>
</feature>
<dbReference type="Gene3D" id="1.10.357.10">
    <property type="entry name" value="Tetracycline Repressor, domain 2"/>
    <property type="match status" value="2"/>
</dbReference>
<evidence type="ECO:0000256" key="2">
    <source>
        <dbReference type="PROSITE-ProRule" id="PRU00335"/>
    </source>
</evidence>
<dbReference type="InterPro" id="IPR036271">
    <property type="entry name" value="Tet_transcr_reg_TetR-rel_C_sf"/>
</dbReference>
<dbReference type="InterPro" id="IPR001647">
    <property type="entry name" value="HTH_TetR"/>
</dbReference>
<dbReference type="PROSITE" id="PS01081">
    <property type="entry name" value="HTH_TETR_1"/>
    <property type="match status" value="1"/>
</dbReference>
<dbReference type="PROSITE" id="PS50977">
    <property type="entry name" value="HTH_TETR_2"/>
    <property type="match status" value="2"/>
</dbReference>
<dbReference type="EMBL" id="CP006850">
    <property type="protein sequence ID" value="AHH18638.1"/>
    <property type="molecule type" value="Genomic_DNA"/>
</dbReference>
<dbReference type="Proteomes" id="UP000019150">
    <property type="component" value="Chromosome"/>
</dbReference>
<dbReference type="HOGENOM" id="CLU_055812_0_0_11"/>
<evidence type="ECO:0000259" key="3">
    <source>
        <dbReference type="PROSITE" id="PS50977"/>
    </source>
</evidence>
<gene>
    <name evidence="4" type="ORF">NONO_c38540</name>
</gene>
<evidence type="ECO:0000256" key="1">
    <source>
        <dbReference type="ARBA" id="ARBA00023125"/>
    </source>
</evidence>
<dbReference type="Gene3D" id="1.10.10.60">
    <property type="entry name" value="Homeodomain-like"/>
    <property type="match status" value="2"/>
</dbReference>
<feature type="domain" description="HTH tetR-type" evidence="3">
    <location>
        <begin position="202"/>
        <end position="262"/>
    </location>
</feature>
<dbReference type="InterPro" id="IPR023772">
    <property type="entry name" value="DNA-bd_HTH_TetR-type_CS"/>
</dbReference>
<dbReference type="GO" id="GO:0000976">
    <property type="term" value="F:transcription cis-regulatory region binding"/>
    <property type="evidence" value="ECO:0007669"/>
    <property type="project" value="TreeGrafter"/>
</dbReference>
<reference evidence="4 5" key="1">
    <citation type="journal article" date="2014" name="Appl. Environ. Microbiol.">
        <title>Insights into the Microbial Degradation of Rubber and Gutta-Percha by Analysis of the Complete Genome of Nocardia nova SH22a.</title>
        <authorList>
            <person name="Luo Q."/>
            <person name="Hiessl S."/>
            <person name="Poehlein A."/>
            <person name="Daniel R."/>
            <person name="Steinbuchel A."/>
        </authorList>
    </citation>
    <scope>NUCLEOTIDE SEQUENCE [LARGE SCALE GENOMIC DNA]</scope>
    <source>
        <strain evidence="4">SH22a</strain>
    </source>
</reference>
<feature type="domain" description="HTH tetR-type" evidence="3">
    <location>
        <begin position="11"/>
        <end position="71"/>
    </location>
</feature>
<evidence type="ECO:0000313" key="4">
    <source>
        <dbReference type="EMBL" id="AHH18638.1"/>
    </source>
</evidence>
<dbReference type="RefSeq" id="WP_025350069.1">
    <property type="nucleotide sequence ID" value="NZ_CP006850.1"/>
</dbReference>
<dbReference type="Pfam" id="PF00440">
    <property type="entry name" value="TetR_N"/>
    <property type="match status" value="2"/>
</dbReference>
<organism evidence="4 5">
    <name type="scientific">Nocardia nova SH22a</name>
    <dbReference type="NCBI Taxonomy" id="1415166"/>
    <lineage>
        <taxon>Bacteria</taxon>
        <taxon>Bacillati</taxon>
        <taxon>Actinomycetota</taxon>
        <taxon>Actinomycetes</taxon>
        <taxon>Mycobacteriales</taxon>
        <taxon>Nocardiaceae</taxon>
        <taxon>Nocardia</taxon>
    </lineage>
</organism>
<dbReference type="InterPro" id="IPR050109">
    <property type="entry name" value="HTH-type_TetR-like_transc_reg"/>
</dbReference>
<feature type="DNA-binding region" description="H-T-H motif" evidence="2">
    <location>
        <begin position="225"/>
        <end position="244"/>
    </location>
</feature>
<dbReference type="eggNOG" id="COG1309">
    <property type="taxonomic scope" value="Bacteria"/>
</dbReference>